<dbReference type="SMART" id="SM00870">
    <property type="entry name" value="Asparaginase"/>
    <property type="match status" value="1"/>
</dbReference>
<sequence length="366" mass="37428">MTQSPVGSTTPPVSTASIAPTPTGVEGTPLPHARSPVVAVASLGGTISMTPSDASGGVVPTLDATQLARSVPGLSEVAEIRTESLRQLPSASLGYDDLMAALAWAEQQIEAGASGVVLTQGTDTLEETAFLLDLFWTLPAPLVITGAMRAPQAAGADGPANLLAAVRTACHPESVGRGVLVVMNDTVHHARWVSKSDALAVQAFTSIDGGVAARLVEGRPTYFHASPARARPLARPVRAWPKVALVTAVLGDDGELAEMAVKAGYEAVVIAAQGAGHVSFGFAQRIGTLTAQVPIVIASRAGAGSTASQTYGYVGSEIDLARRGAHLSGWLSPLKSRLLVTALLASGTAAADLGEALANWSKLTRR</sequence>
<evidence type="ECO:0000313" key="9">
    <source>
        <dbReference type="Proteomes" id="UP000414136"/>
    </source>
</evidence>
<protein>
    <submittedName>
        <fullName evidence="8">Asparaginase</fullName>
    </submittedName>
</protein>
<evidence type="ECO:0000256" key="3">
    <source>
        <dbReference type="PIRSR" id="PIRSR001220-1"/>
    </source>
</evidence>
<dbReference type="InterPro" id="IPR027474">
    <property type="entry name" value="L-asparaginase_N"/>
</dbReference>
<evidence type="ECO:0000313" key="8">
    <source>
        <dbReference type="EMBL" id="VVE60163.1"/>
    </source>
</evidence>
<keyword evidence="9" id="KW-1185">Reference proteome</keyword>
<feature type="domain" description="L-asparaginase N-terminal" evidence="6">
    <location>
        <begin position="38"/>
        <end position="224"/>
    </location>
</feature>
<name>A0A5E4ZIX0_9BURK</name>
<dbReference type="InterPro" id="IPR037152">
    <property type="entry name" value="L-asparaginase_N_sf"/>
</dbReference>
<proteinExistence type="inferred from homology"/>
<dbReference type="PROSITE" id="PS51732">
    <property type="entry name" value="ASN_GLN_ASE_3"/>
    <property type="match status" value="1"/>
</dbReference>
<dbReference type="InterPro" id="IPR027473">
    <property type="entry name" value="L-asparaginase_C"/>
</dbReference>
<dbReference type="PIRSF" id="PIRSF001220">
    <property type="entry name" value="L-ASNase_gatD"/>
    <property type="match status" value="1"/>
</dbReference>
<evidence type="ECO:0000256" key="2">
    <source>
        <dbReference type="ARBA" id="ARBA00022801"/>
    </source>
</evidence>
<feature type="region of interest" description="Disordered" evidence="5">
    <location>
        <begin position="1"/>
        <end position="32"/>
    </location>
</feature>
<evidence type="ECO:0000259" key="6">
    <source>
        <dbReference type="Pfam" id="PF00710"/>
    </source>
</evidence>
<dbReference type="EMBL" id="CABPSQ010000001">
    <property type="protein sequence ID" value="VVE60163.1"/>
    <property type="molecule type" value="Genomic_DNA"/>
</dbReference>
<dbReference type="PANTHER" id="PTHR11707:SF28">
    <property type="entry name" value="60 KDA LYSOPHOSPHOLIPASE"/>
    <property type="match status" value="1"/>
</dbReference>
<dbReference type="Gene3D" id="3.40.50.40">
    <property type="match status" value="1"/>
</dbReference>
<dbReference type="PANTHER" id="PTHR11707">
    <property type="entry name" value="L-ASPARAGINASE"/>
    <property type="match status" value="1"/>
</dbReference>
<keyword evidence="2" id="KW-0378">Hydrolase</keyword>
<dbReference type="Gene3D" id="3.40.50.1170">
    <property type="entry name" value="L-asparaginase, N-terminal domain"/>
    <property type="match status" value="1"/>
</dbReference>
<dbReference type="Proteomes" id="UP000414136">
    <property type="component" value="Unassembled WGS sequence"/>
</dbReference>
<dbReference type="Pfam" id="PF17763">
    <property type="entry name" value="Asparaginase_C"/>
    <property type="match status" value="1"/>
</dbReference>
<accession>A0A5E4ZIX0</accession>
<dbReference type="SUPFAM" id="SSF53774">
    <property type="entry name" value="Glutaminase/Asparaginase"/>
    <property type="match status" value="1"/>
</dbReference>
<dbReference type="InterPro" id="IPR036152">
    <property type="entry name" value="Asp/glu_Ase-like_sf"/>
</dbReference>
<feature type="binding site" evidence="4">
    <location>
        <begin position="122"/>
        <end position="123"/>
    </location>
    <ligand>
        <name>substrate</name>
    </ligand>
</feature>
<dbReference type="Pfam" id="PF00710">
    <property type="entry name" value="Asparaginase"/>
    <property type="match status" value="1"/>
</dbReference>
<dbReference type="OrthoDB" id="9788068at2"/>
<reference evidence="8 9" key="1">
    <citation type="submission" date="2019-08" db="EMBL/GenBank/DDBJ databases">
        <authorList>
            <person name="Peeters C."/>
        </authorList>
    </citation>
    <scope>NUCLEOTIDE SEQUENCE [LARGE SCALE GENOMIC DNA]</scope>
    <source>
        <strain evidence="8 9">LMG 31118</strain>
    </source>
</reference>
<evidence type="ECO:0000256" key="1">
    <source>
        <dbReference type="ARBA" id="ARBA00010518"/>
    </source>
</evidence>
<dbReference type="InterPro" id="IPR006034">
    <property type="entry name" value="Asparaginase/glutaminase-like"/>
</dbReference>
<feature type="binding site" evidence="4">
    <location>
        <position position="90"/>
    </location>
    <ligand>
        <name>substrate</name>
    </ligand>
</feature>
<evidence type="ECO:0000259" key="7">
    <source>
        <dbReference type="Pfam" id="PF17763"/>
    </source>
</evidence>
<dbReference type="GO" id="GO:0004067">
    <property type="term" value="F:asparaginase activity"/>
    <property type="evidence" value="ECO:0007669"/>
    <property type="project" value="UniProtKB-UniRule"/>
</dbReference>
<feature type="domain" description="Asparaginase/glutaminase C-terminal" evidence="7">
    <location>
        <begin position="242"/>
        <end position="353"/>
    </location>
</feature>
<dbReference type="RefSeq" id="WP_150622094.1">
    <property type="nucleotide sequence ID" value="NZ_CABPSQ010000001.1"/>
</dbReference>
<dbReference type="InterPro" id="IPR040919">
    <property type="entry name" value="Asparaginase_C"/>
</dbReference>
<dbReference type="CDD" id="cd08964">
    <property type="entry name" value="L-asparaginase_II"/>
    <property type="match status" value="1"/>
</dbReference>
<comment type="similarity">
    <text evidence="1">Belongs to the asparaginase 1 family.</text>
</comment>
<evidence type="ECO:0000256" key="5">
    <source>
        <dbReference type="SAM" id="MobiDB-lite"/>
    </source>
</evidence>
<dbReference type="GO" id="GO:0006528">
    <property type="term" value="P:asparagine metabolic process"/>
    <property type="evidence" value="ECO:0007669"/>
    <property type="project" value="InterPro"/>
</dbReference>
<evidence type="ECO:0000256" key="4">
    <source>
        <dbReference type="PIRSR" id="PIRSR001220-2"/>
    </source>
</evidence>
<feature type="compositionally biased region" description="Polar residues" evidence="5">
    <location>
        <begin position="1"/>
        <end position="20"/>
    </location>
</feature>
<dbReference type="AlphaFoldDB" id="A0A5E4ZIX0"/>
<dbReference type="SFLD" id="SFLDS00057">
    <property type="entry name" value="Glutaminase/Asparaginase"/>
    <property type="match status" value="1"/>
</dbReference>
<feature type="active site" description="O-isoaspartyl threonine intermediate" evidence="3">
    <location>
        <position position="46"/>
    </location>
</feature>
<dbReference type="PRINTS" id="PR00139">
    <property type="entry name" value="ASNGLNASE"/>
</dbReference>
<gene>
    <name evidence="8" type="ORF">PCA31118_00143</name>
</gene>
<organism evidence="8 9">
    <name type="scientific">Pandoraea captiosa</name>
    <dbReference type="NCBI Taxonomy" id="2508302"/>
    <lineage>
        <taxon>Bacteria</taxon>
        <taxon>Pseudomonadati</taxon>
        <taxon>Pseudomonadota</taxon>
        <taxon>Betaproteobacteria</taxon>
        <taxon>Burkholderiales</taxon>
        <taxon>Burkholderiaceae</taxon>
        <taxon>Pandoraea</taxon>
    </lineage>
</organism>
<dbReference type="PIRSF" id="PIRSF500176">
    <property type="entry name" value="L_ASNase"/>
    <property type="match status" value="1"/>
</dbReference>
<dbReference type="InterPro" id="IPR004550">
    <property type="entry name" value="AsnASE_II"/>
</dbReference>